<feature type="domain" description="Ribosomal protein/NADH dehydrogenase" evidence="10">
    <location>
        <begin position="21"/>
        <end position="93"/>
    </location>
</feature>
<evidence type="ECO:0000256" key="3">
    <source>
        <dbReference type="ARBA" id="ARBA00008939"/>
    </source>
</evidence>
<evidence type="ECO:0000256" key="9">
    <source>
        <dbReference type="ARBA" id="ARBA00023136"/>
    </source>
</evidence>
<name>A0A238FC77_9BASI</name>
<keyword evidence="9" id="KW-0472">Membrane</keyword>
<dbReference type="EMBL" id="FMSP01000004">
    <property type="protein sequence ID" value="SCV69603.1"/>
    <property type="molecule type" value="Genomic_DNA"/>
</dbReference>
<evidence type="ECO:0000313" key="11">
    <source>
        <dbReference type="EMBL" id="SCV69603.1"/>
    </source>
</evidence>
<accession>A0A238FC77</accession>
<dbReference type="Pfam" id="PF05047">
    <property type="entry name" value="L51_S25_CI-B8"/>
    <property type="match status" value="1"/>
</dbReference>
<dbReference type="Proteomes" id="UP000198372">
    <property type="component" value="Unassembled WGS sequence"/>
</dbReference>
<dbReference type="SMART" id="SM00916">
    <property type="entry name" value="L51_S25_CI-B8"/>
    <property type="match status" value="1"/>
</dbReference>
<dbReference type="PIRSF" id="PIRSF005822">
    <property type="entry name" value="NDUA2"/>
    <property type="match status" value="1"/>
</dbReference>
<proteinExistence type="inferred from homology"/>
<evidence type="ECO:0000256" key="5">
    <source>
        <dbReference type="ARBA" id="ARBA00022660"/>
    </source>
</evidence>
<evidence type="ECO:0000256" key="7">
    <source>
        <dbReference type="ARBA" id="ARBA00022982"/>
    </source>
</evidence>
<evidence type="ECO:0000256" key="1">
    <source>
        <dbReference type="ARBA" id="ARBA00003195"/>
    </source>
</evidence>
<gene>
    <name evidence="11" type="ORF">BQ2448_2623</name>
</gene>
<evidence type="ECO:0000256" key="4">
    <source>
        <dbReference type="ARBA" id="ARBA00022448"/>
    </source>
</evidence>
<dbReference type="GO" id="GO:0005743">
    <property type="term" value="C:mitochondrial inner membrane"/>
    <property type="evidence" value="ECO:0007669"/>
    <property type="project" value="UniProtKB-SubCell"/>
</dbReference>
<keyword evidence="7" id="KW-0249">Electron transport</keyword>
<dbReference type="OrthoDB" id="10250268at2759"/>
<comment type="similarity">
    <text evidence="3">Belongs to the complex I NDUFA2 subunit family.</text>
</comment>
<comment type="function">
    <text evidence="1">Accessory subunit of the mitochondrial membrane respiratory chain NADH dehydrogenase (Complex I), that is believed not to be involved in catalysis. Complex I functions in the transfer of electrons from NADH to the respiratory chain. The immediate electron acceptor for the enzyme is believed to be ubiquinone.</text>
</comment>
<dbReference type="PANTHER" id="PTHR12878:SF0">
    <property type="entry name" value="NADH DEHYDROGENASE [UBIQUINONE] 1 ALPHA SUBCOMPLEX SUBUNIT 2"/>
    <property type="match status" value="1"/>
</dbReference>
<evidence type="ECO:0000256" key="2">
    <source>
        <dbReference type="ARBA" id="ARBA00004443"/>
    </source>
</evidence>
<dbReference type="STRING" id="269621.A0A238FC77"/>
<keyword evidence="6" id="KW-0999">Mitochondrion inner membrane</keyword>
<dbReference type="AlphaFoldDB" id="A0A238FC77"/>
<evidence type="ECO:0000256" key="6">
    <source>
        <dbReference type="ARBA" id="ARBA00022792"/>
    </source>
</evidence>
<reference evidence="12" key="1">
    <citation type="submission" date="2016-09" db="EMBL/GenBank/DDBJ databases">
        <authorList>
            <person name="Jeantristanb JTB J.-T."/>
            <person name="Ricardo R."/>
        </authorList>
    </citation>
    <scope>NUCLEOTIDE SEQUENCE [LARGE SCALE GENOMIC DNA]</scope>
</reference>
<dbReference type="InterPro" id="IPR036249">
    <property type="entry name" value="Thioredoxin-like_sf"/>
</dbReference>
<protein>
    <submittedName>
        <fullName evidence="11">BQ2448_2623 protein</fullName>
    </submittedName>
</protein>
<dbReference type="InterPro" id="IPR007741">
    <property type="entry name" value="Ribosomal_mL43/mS25/NADH_DH"/>
</dbReference>
<keyword evidence="4" id="KW-0813">Transport</keyword>
<keyword evidence="5" id="KW-0679">Respiratory chain</keyword>
<evidence type="ECO:0000313" key="12">
    <source>
        <dbReference type="Proteomes" id="UP000198372"/>
    </source>
</evidence>
<comment type="subcellular location">
    <subcellularLocation>
        <location evidence="2">Mitochondrion inner membrane</location>
        <topology evidence="2">Peripheral membrane protein</topology>
        <orientation evidence="2">Matrix side</orientation>
    </subcellularLocation>
</comment>
<evidence type="ECO:0000256" key="8">
    <source>
        <dbReference type="ARBA" id="ARBA00023128"/>
    </source>
</evidence>
<evidence type="ECO:0000259" key="10">
    <source>
        <dbReference type="SMART" id="SM00916"/>
    </source>
</evidence>
<keyword evidence="8" id="KW-0496">Mitochondrion</keyword>
<dbReference type="Gene3D" id="3.40.30.10">
    <property type="entry name" value="Glutaredoxin"/>
    <property type="match status" value="1"/>
</dbReference>
<dbReference type="SUPFAM" id="SSF52833">
    <property type="entry name" value="Thioredoxin-like"/>
    <property type="match status" value="1"/>
</dbReference>
<dbReference type="PANTHER" id="PTHR12878">
    <property type="entry name" value="NADH-UBIQUINONE OXIDOREDUCTASE B8 SUBUNIT"/>
    <property type="match status" value="1"/>
</dbReference>
<organism evidence="11 12">
    <name type="scientific">Microbotryum intermedium</name>
    <dbReference type="NCBI Taxonomy" id="269621"/>
    <lineage>
        <taxon>Eukaryota</taxon>
        <taxon>Fungi</taxon>
        <taxon>Dikarya</taxon>
        <taxon>Basidiomycota</taxon>
        <taxon>Pucciniomycotina</taxon>
        <taxon>Microbotryomycetes</taxon>
        <taxon>Microbotryales</taxon>
        <taxon>Microbotryaceae</taxon>
        <taxon>Microbotryum</taxon>
    </lineage>
</organism>
<keyword evidence="12" id="KW-1185">Reference proteome</keyword>
<dbReference type="InterPro" id="IPR016464">
    <property type="entry name" value="NADH_Ub_cplx-1_asu_su-2"/>
</dbReference>
<sequence length="93" mass="10089">MSALRSALPSTLRELRLFGCQTSPASAGLRAFIEASYPAIKKANPTLPILIREAQGVPARAFARFKHGQEKSVALQGLGSAQEVEKRIEELLK</sequence>